<keyword evidence="3" id="KW-1185">Reference proteome</keyword>
<dbReference type="STRING" id="360411.AC812_11935"/>
<dbReference type="RefSeq" id="WP_061918757.1">
    <property type="nucleotide sequence ID" value="NZ_DF967971.1"/>
</dbReference>
<dbReference type="Pfam" id="PF01593">
    <property type="entry name" value="Amino_oxidase"/>
    <property type="match status" value="1"/>
</dbReference>
<name>A0A0P6XZD5_9CHLR</name>
<organism evidence="2 3">
    <name type="scientific">Bellilinea caldifistulae</name>
    <dbReference type="NCBI Taxonomy" id="360411"/>
    <lineage>
        <taxon>Bacteria</taxon>
        <taxon>Bacillati</taxon>
        <taxon>Chloroflexota</taxon>
        <taxon>Anaerolineae</taxon>
        <taxon>Anaerolineales</taxon>
        <taxon>Anaerolineaceae</taxon>
        <taxon>Bellilinea</taxon>
    </lineage>
</organism>
<dbReference type="InterPro" id="IPR045892">
    <property type="entry name" value="CrtISO-like"/>
</dbReference>
<evidence type="ECO:0000313" key="2">
    <source>
        <dbReference type="EMBL" id="KPL74508.1"/>
    </source>
</evidence>
<dbReference type="Pfam" id="PF13450">
    <property type="entry name" value="NAD_binding_8"/>
    <property type="match status" value="1"/>
</dbReference>
<proteinExistence type="predicted"/>
<accession>A0A0P6XZD5</accession>
<dbReference type="AlphaFoldDB" id="A0A0P6XZD5"/>
<dbReference type="PRINTS" id="PR00419">
    <property type="entry name" value="ADXRDTASE"/>
</dbReference>
<dbReference type="GO" id="GO:0016116">
    <property type="term" value="P:carotenoid metabolic process"/>
    <property type="evidence" value="ECO:0007669"/>
    <property type="project" value="InterPro"/>
</dbReference>
<dbReference type="InterPro" id="IPR002937">
    <property type="entry name" value="Amino_oxidase"/>
</dbReference>
<evidence type="ECO:0000313" key="3">
    <source>
        <dbReference type="Proteomes" id="UP000050514"/>
    </source>
</evidence>
<dbReference type="EMBL" id="LGHJ01000017">
    <property type="protein sequence ID" value="KPL74508.1"/>
    <property type="molecule type" value="Genomic_DNA"/>
</dbReference>
<protein>
    <recommendedName>
        <fullName evidence="1">Amine oxidase domain-containing protein</fullName>
    </recommendedName>
</protein>
<sequence length="507" mass="56170">MKTRQDPHIVVVGAGVGGLTAAALLVKVGLQVTVFEAHVYPGGSAGTFYHQGYRFDAGATLAGGFAPGGPHERIGQMLGITWPVQPVNPAWVTLIEGKPVFQWADRERWREEIAQNFPESGAFWRIQEWLAEQAWQVSARDFPYPPQSLQELGRLAAALRPTTLLAAPFGLLTIGHLMPRRASQRLKVFVDSQLLISAQTTSPFANALYGSAALDLPRRGVNHVRGGIGQLAGTLTKWLTDNGARLYYRQQVERIQLGEDGWIRVKTRKGLEVEADGVVANLTPWGLAEVLGEHLPRRLQDEMQSRPKGWGAFTLYLGLERSFLNNLPTDHFQVIVDVNRPLGDGNSVFISLSPEDDPLRAPPGMRAATLSTHTPVEDWWFDDRSAYEEKRQFYTEKMLATAEMALPGIRRAVRLCLPGTPRTFAFYTRRPYGMVGGFPQTSLLAARGSWTGIPNIWLVGDSIFPGQSTAGVTLGAIRVARQVVDYYAERRKAKTIIHLKRDMSHST</sequence>
<dbReference type="InterPro" id="IPR036188">
    <property type="entry name" value="FAD/NAD-bd_sf"/>
</dbReference>
<reference evidence="2 3" key="1">
    <citation type="submission" date="2015-07" db="EMBL/GenBank/DDBJ databases">
        <title>Draft genome of Bellilinea caldifistulae DSM 17877.</title>
        <authorList>
            <person name="Hemp J."/>
            <person name="Ward L.M."/>
            <person name="Pace L.A."/>
            <person name="Fischer W.W."/>
        </authorList>
    </citation>
    <scope>NUCLEOTIDE SEQUENCE [LARGE SCALE GENOMIC DNA]</scope>
    <source>
        <strain evidence="2 3">GOMI-1</strain>
    </source>
</reference>
<dbReference type="PANTHER" id="PTHR46313">
    <property type="match status" value="1"/>
</dbReference>
<dbReference type="Proteomes" id="UP000050514">
    <property type="component" value="Unassembled WGS sequence"/>
</dbReference>
<evidence type="ECO:0000259" key="1">
    <source>
        <dbReference type="Pfam" id="PF01593"/>
    </source>
</evidence>
<comment type="caution">
    <text evidence="2">The sequence shown here is derived from an EMBL/GenBank/DDBJ whole genome shotgun (WGS) entry which is preliminary data.</text>
</comment>
<feature type="domain" description="Amine oxidase" evidence="1">
    <location>
        <begin position="213"/>
        <end position="483"/>
    </location>
</feature>
<dbReference type="Gene3D" id="3.50.50.60">
    <property type="entry name" value="FAD/NAD(P)-binding domain"/>
    <property type="match status" value="2"/>
</dbReference>
<dbReference type="SUPFAM" id="SSF51905">
    <property type="entry name" value="FAD/NAD(P)-binding domain"/>
    <property type="match status" value="1"/>
</dbReference>
<gene>
    <name evidence="2" type="ORF">AC812_11935</name>
</gene>
<dbReference type="PANTHER" id="PTHR46313:SF3">
    <property type="entry name" value="PROLYCOPENE ISOMERASE, CHLOROPLASTIC"/>
    <property type="match status" value="1"/>
</dbReference>
<dbReference type="GO" id="GO:0016491">
    <property type="term" value="F:oxidoreductase activity"/>
    <property type="evidence" value="ECO:0007669"/>
    <property type="project" value="InterPro"/>
</dbReference>